<keyword evidence="3" id="KW-1185">Reference proteome</keyword>
<evidence type="ECO:0000259" key="1">
    <source>
        <dbReference type="PROSITE" id="PS50213"/>
    </source>
</evidence>
<dbReference type="AlphaFoldDB" id="A0A4Q0P272"/>
<evidence type="ECO:0000313" key="2">
    <source>
        <dbReference type="EMBL" id="RXG20305.1"/>
    </source>
</evidence>
<dbReference type="EMBL" id="QOVM01000009">
    <property type="protein sequence ID" value="RXG20305.1"/>
    <property type="molecule type" value="Genomic_DNA"/>
</dbReference>
<evidence type="ECO:0000313" key="3">
    <source>
        <dbReference type="Proteomes" id="UP000289238"/>
    </source>
</evidence>
<dbReference type="Proteomes" id="UP000289238">
    <property type="component" value="Unassembled WGS sequence"/>
</dbReference>
<dbReference type="Pfam" id="PF02469">
    <property type="entry name" value="Fasciclin"/>
    <property type="match status" value="1"/>
</dbReference>
<name>A0A4Q0P272_9FLAO</name>
<dbReference type="InterPro" id="IPR036378">
    <property type="entry name" value="FAS1_dom_sf"/>
</dbReference>
<dbReference type="SUPFAM" id="SSF82153">
    <property type="entry name" value="FAS1 domain"/>
    <property type="match status" value="1"/>
</dbReference>
<proteinExistence type="predicted"/>
<dbReference type="InterPro" id="IPR000782">
    <property type="entry name" value="FAS1_domain"/>
</dbReference>
<reference evidence="2 3" key="1">
    <citation type="submission" date="2018-07" db="EMBL/GenBank/DDBJ databases">
        <title>Leeuwenhoekiella genomics.</title>
        <authorList>
            <person name="Tahon G."/>
            <person name="Willems A."/>
        </authorList>
    </citation>
    <scope>NUCLEOTIDE SEQUENCE [LARGE SCALE GENOMIC DNA]</scope>
    <source>
        <strain evidence="2 3">LMG 22550</strain>
    </source>
</reference>
<comment type="caution">
    <text evidence="2">The sequence shown here is derived from an EMBL/GenBank/DDBJ whole genome shotgun (WGS) entry which is preliminary data.</text>
</comment>
<accession>A0A4Q0P272</accession>
<sequence>MVADGKVKIKDQAGNVATVTIADVNQSNGVIHVIDTVLLPKM</sequence>
<gene>
    <name evidence="2" type="ORF">DSM00_3106</name>
</gene>
<protein>
    <submittedName>
        <fullName evidence="2">Fasciclin domain-containing protein</fullName>
    </submittedName>
</protein>
<dbReference type="Gene3D" id="2.30.180.10">
    <property type="entry name" value="FAS1 domain"/>
    <property type="match status" value="1"/>
</dbReference>
<dbReference type="PROSITE" id="PS50213">
    <property type="entry name" value="FAS1"/>
    <property type="match status" value="1"/>
</dbReference>
<organism evidence="2 3">
    <name type="scientific">Leeuwenhoekiella aequorea</name>
    <dbReference type="NCBI Taxonomy" id="283736"/>
    <lineage>
        <taxon>Bacteria</taxon>
        <taxon>Pseudomonadati</taxon>
        <taxon>Bacteroidota</taxon>
        <taxon>Flavobacteriia</taxon>
        <taxon>Flavobacteriales</taxon>
        <taxon>Flavobacteriaceae</taxon>
        <taxon>Leeuwenhoekiella</taxon>
    </lineage>
</organism>
<feature type="domain" description="FAS1" evidence="1">
    <location>
        <begin position="1"/>
        <end position="38"/>
    </location>
</feature>